<dbReference type="PANTHER" id="PTHR11487">
    <property type="entry name" value="THIOESTERASE"/>
    <property type="match status" value="1"/>
</dbReference>
<organism evidence="3 4">
    <name type="scientific">Durusdinium trenchii</name>
    <dbReference type="NCBI Taxonomy" id="1381693"/>
    <lineage>
        <taxon>Eukaryota</taxon>
        <taxon>Sar</taxon>
        <taxon>Alveolata</taxon>
        <taxon>Dinophyceae</taxon>
        <taxon>Suessiales</taxon>
        <taxon>Symbiodiniaceae</taxon>
        <taxon>Durusdinium</taxon>
    </lineage>
</organism>
<comment type="similarity">
    <text evidence="1">Belongs to the thioesterase family.</text>
</comment>
<gene>
    <name evidence="3" type="ORF">CCMP2556_LOCUS11511</name>
</gene>
<evidence type="ECO:0000313" key="3">
    <source>
        <dbReference type="EMBL" id="CAK9014025.1"/>
    </source>
</evidence>
<dbReference type="Gene3D" id="3.40.50.1820">
    <property type="entry name" value="alpha/beta hydrolase"/>
    <property type="match status" value="1"/>
</dbReference>
<sequence>MDPPKQLGWYSEHGRAPTGEFSRSLGSFGVRGGFCTYQGPRRRVATTERLSSRGRYGPWLAEAPGALTSGVALRLFCVPPVGMGGAAFHPWVKHLPRSVELLSVELPGRGFRLSEAMTVGRGNEQSGAKSLPQLARDVLDGIGRETFVDLPFVLFGHSFGAWLAYEMLQELLRRAWPRPLKLYVSANRAVSLSGSEHDPDQVQPELAQLGADRFWQHFERRYGINPDLQHSYVRDHVRGILQNDFTLLENYIPSTLEQLPVPLCALCAKGDARCRPEQLTAWNQVAGDSFQERWFQASSGDR</sequence>
<dbReference type="SUPFAM" id="SSF53474">
    <property type="entry name" value="alpha/beta-Hydrolases"/>
    <property type="match status" value="1"/>
</dbReference>
<keyword evidence="4" id="KW-1185">Reference proteome</keyword>
<accession>A0ABP0JHX4</accession>
<name>A0ABP0JHX4_9DINO</name>
<proteinExistence type="inferred from homology"/>
<comment type="caution">
    <text evidence="3">The sequence shown here is derived from an EMBL/GenBank/DDBJ whole genome shotgun (WGS) entry which is preliminary data.</text>
</comment>
<dbReference type="Pfam" id="PF00975">
    <property type="entry name" value="Thioesterase"/>
    <property type="match status" value="1"/>
</dbReference>
<reference evidence="3 4" key="1">
    <citation type="submission" date="2024-02" db="EMBL/GenBank/DDBJ databases">
        <authorList>
            <person name="Chen Y."/>
            <person name="Shah S."/>
            <person name="Dougan E. K."/>
            <person name="Thang M."/>
            <person name="Chan C."/>
        </authorList>
    </citation>
    <scope>NUCLEOTIDE SEQUENCE [LARGE SCALE GENOMIC DNA]</scope>
</reference>
<dbReference type="PANTHER" id="PTHR11487:SF0">
    <property type="entry name" value="S-ACYL FATTY ACID SYNTHASE THIOESTERASE, MEDIUM CHAIN"/>
    <property type="match status" value="1"/>
</dbReference>
<dbReference type="InterPro" id="IPR012223">
    <property type="entry name" value="TEII"/>
</dbReference>
<evidence type="ECO:0000313" key="4">
    <source>
        <dbReference type="Proteomes" id="UP001642484"/>
    </source>
</evidence>
<protein>
    <recommendedName>
        <fullName evidence="2">Thioesterase domain-containing protein</fullName>
    </recommendedName>
</protein>
<evidence type="ECO:0000259" key="2">
    <source>
        <dbReference type="Pfam" id="PF00975"/>
    </source>
</evidence>
<dbReference type="Proteomes" id="UP001642484">
    <property type="component" value="Unassembled WGS sequence"/>
</dbReference>
<feature type="domain" description="Thioesterase" evidence="2">
    <location>
        <begin position="74"/>
        <end position="296"/>
    </location>
</feature>
<evidence type="ECO:0000256" key="1">
    <source>
        <dbReference type="ARBA" id="ARBA00007169"/>
    </source>
</evidence>
<dbReference type="InterPro" id="IPR001031">
    <property type="entry name" value="Thioesterase"/>
</dbReference>
<dbReference type="InterPro" id="IPR029058">
    <property type="entry name" value="AB_hydrolase_fold"/>
</dbReference>
<dbReference type="EMBL" id="CAXAMN010005513">
    <property type="protein sequence ID" value="CAK9014025.1"/>
    <property type="molecule type" value="Genomic_DNA"/>
</dbReference>